<feature type="compositionally biased region" description="Basic and acidic residues" evidence="1">
    <location>
        <begin position="60"/>
        <end position="74"/>
    </location>
</feature>
<organism evidence="2">
    <name type="scientific">Spongospora subterranea</name>
    <dbReference type="NCBI Taxonomy" id="70186"/>
    <lineage>
        <taxon>Eukaryota</taxon>
        <taxon>Sar</taxon>
        <taxon>Rhizaria</taxon>
        <taxon>Endomyxa</taxon>
        <taxon>Phytomyxea</taxon>
        <taxon>Plasmodiophorida</taxon>
        <taxon>Plasmodiophoridae</taxon>
        <taxon>Spongospora</taxon>
    </lineage>
</organism>
<feature type="non-terminal residue" evidence="2">
    <location>
        <position position="116"/>
    </location>
</feature>
<evidence type="ECO:0000256" key="1">
    <source>
        <dbReference type="SAM" id="MobiDB-lite"/>
    </source>
</evidence>
<evidence type="ECO:0000313" key="2">
    <source>
        <dbReference type="EMBL" id="CRZ12630.1"/>
    </source>
</evidence>
<accession>A0A0H5REG0</accession>
<dbReference type="AlphaFoldDB" id="A0A0H5REG0"/>
<feature type="non-terminal residue" evidence="2">
    <location>
        <position position="1"/>
    </location>
</feature>
<reference evidence="2" key="1">
    <citation type="submission" date="2015-04" db="EMBL/GenBank/DDBJ databases">
        <title>The genome sequence of the plant pathogenic Rhizarian Plasmodiophora brassicae reveals insights in its biotrophic life cycle and the origin of chitin synthesis.</title>
        <authorList>
            <person name="Schwelm A."/>
            <person name="Fogelqvist J."/>
            <person name="Knaust A."/>
            <person name="Julke S."/>
            <person name="Lilja T."/>
            <person name="Dhandapani V."/>
            <person name="Bonilla-Rosso G."/>
            <person name="Karlsson M."/>
            <person name="Shevchenko A."/>
            <person name="Choi S.R."/>
            <person name="Kim H.G."/>
            <person name="Park J.Y."/>
            <person name="Lim Y.P."/>
            <person name="Ludwig-Muller J."/>
            <person name="Dixelius C."/>
        </authorList>
    </citation>
    <scope>NUCLEOTIDE SEQUENCE</scope>
    <source>
        <tissue evidence="2">Potato root galls</tissue>
    </source>
</reference>
<feature type="region of interest" description="Disordered" evidence="1">
    <location>
        <begin position="55"/>
        <end position="116"/>
    </location>
</feature>
<dbReference type="EMBL" id="HACM01012188">
    <property type="protein sequence ID" value="CRZ12630.1"/>
    <property type="molecule type" value="Transcribed_RNA"/>
</dbReference>
<name>A0A0H5REG0_9EUKA</name>
<sequence length="116" mass="13026">VTFWRHRKHGCPHIPGPRLPRKTIPIKRKVGIVGVLAPENEEEDEELIDDVEYASSIDGAEQRMLDGEGDKTEYGDPDESCSDMGAEGDEPDYFNDVLQDGESNADHEGQLSRPYR</sequence>
<proteinExistence type="predicted"/>
<feature type="compositionally biased region" description="Acidic residues" evidence="1">
    <location>
        <begin position="75"/>
        <end position="93"/>
    </location>
</feature>
<protein>
    <submittedName>
        <fullName evidence="2">Uncharacterized protein</fullName>
    </submittedName>
</protein>